<feature type="region of interest" description="Disordered" evidence="1">
    <location>
        <begin position="147"/>
        <end position="180"/>
    </location>
</feature>
<proteinExistence type="predicted"/>
<dbReference type="AlphaFoldDB" id="A0A0D2BFF7"/>
<evidence type="ECO:0000313" key="5">
    <source>
        <dbReference type="Proteomes" id="UP000054342"/>
    </source>
</evidence>
<keyword evidence="2" id="KW-0472">Membrane</keyword>
<feature type="signal peptide" evidence="3">
    <location>
        <begin position="1"/>
        <end position="15"/>
    </location>
</feature>
<keyword evidence="5" id="KW-1185">Reference proteome</keyword>
<evidence type="ECO:0000256" key="1">
    <source>
        <dbReference type="SAM" id="MobiDB-lite"/>
    </source>
</evidence>
<evidence type="ECO:0000256" key="3">
    <source>
        <dbReference type="SAM" id="SignalP"/>
    </source>
</evidence>
<feature type="compositionally biased region" description="Basic and acidic residues" evidence="1">
    <location>
        <begin position="448"/>
        <end position="458"/>
    </location>
</feature>
<gene>
    <name evidence="4" type="ORF">PV05_09698</name>
</gene>
<name>A0A0D2BFF7_9EURO</name>
<dbReference type="RefSeq" id="XP_013311505.1">
    <property type="nucleotide sequence ID" value="XM_013456051.1"/>
</dbReference>
<reference evidence="4 5" key="1">
    <citation type="submission" date="2015-01" db="EMBL/GenBank/DDBJ databases">
        <title>The Genome Sequence of Exophiala xenobiotica CBS118157.</title>
        <authorList>
            <consortium name="The Broad Institute Genomics Platform"/>
            <person name="Cuomo C."/>
            <person name="de Hoog S."/>
            <person name="Gorbushina A."/>
            <person name="Stielow B."/>
            <person name="Teixiera M."/>
            <person name="Abouelleil A."/>
            <person name="Chapman S.B."/>
            <person name="Priest M."/>
            <person name="Young S.K."/>
            <person name="Wortman J."/>
            <person name="Nusbaum C."/>
            <person name="Birren B."/>
        </authorList>
    </citation>
    <scope>NUCLEOTIDE SEQUENCE [LARGE SCALE GENOMIC DNA]</scope>
    <source>
        <strain evidence="4 5">CBS 118157</strain>
    </source>
</reference>
<dbReference type="GeneID" id="25331606"/>
<keyword evidence="2" id="KW-0812">Transmembrane</keyword>
<keyword evidence="3" id="KW-0732">Signal</keyword>
<dbReference type="OrthoDB" id="5338512at2759"/>
<dbReference type="EMBL" id="KN847322">
    <property type="protein sequence ID" value="KIW50921.1"/>
    <property type="molecule type" value="Genomic_DNA"/>
</dbReference>
<dbReference type="HOGENOM" id="CLU_035048_1_0_1"/>
<feature type="transmembrane region" description="Helical" evidence="2">
    <location>
        <begin position="197"/>
        <end position="221"/>
    </location>
</feature>
<evidence type="ECO:0000256" key="2">
    <source>
        <dbReference type="SAM" id="Phobius"/>
    </source>
</evidence>
<feature type="compositionally biased region" description="Gly residues" evidence="1">
    <location>
        <begin position="494"/>
        <end position="503"/>
    </location>
</feature>
<feature type="region of interest" description="Disordered" evidence="1">
    <location>
        <begin position="421"/>
        <end position="503"/>
    </location>
</feature>
<keyword evidence="2" id="KW-1133">Transmembrane helix</keyword>
<feature type="region of interest" description="Disordered" evidence="1">
    <location>
        <begin position="372"/>
        <end position="396"/>
    </location>
</feature>
<organism evidence="4 5">
    <name type="scientific">Exophiala xenobiotica</name>
    <dbReference type="NCBI Taxonomy" id="348802"/>
    <lineage>
        <taxon>Eukaryota</taxon>
        <taxon>Fungi</taxon>
        <taxon>Dikarya</taxon>
        <taxon>Ascomycota</taxon>
        <taxon>Pezizomycotina</taxon>
        <taxon>Eurotiomycetes</taxon>
        <taxon>Chaetothyriomycetidae</taxon>
        <taxon>Chaetothyriales</taxon>
        <taxon>Herpotrichiellaceae</taxon>
        <taxon>Exophiala</taxon>
    </lineage>
</organism>
<feature type="compositionally biased region" description="Polar residues" evidence="1">
    <location>
        <begin position="380"/>
        <end position="395"/>
    </location>
</feature>
<feature type="region of interest" description="Disordered" evidence="1">
    <location>
        <begin position="225"/>
        <end position="262"/>
    </location>
</feature>
<dbReference type="Proteomes" id="UP000054342">
    <property type="component" value="Unassembled WGS sequence"/>
</dbReference>
<sequence>MHLTSSASTLRLVWAASTVLSRASAFRATPTAADTLSLLTRRDDLSCSAVDSKLPSNFNCPSRTNCISLDNSSSGLCCPDNNNCTNIQTVSCNIQTQNITANTDAPIFTTRLGDKLPSCADACCPFGYQCILSPDGKNVCNLIASTSKTGTSSSSSSSSSSTASQTSTSSSTATSTPLSTGLTSSAAQTSTCNKFPVGVFLAGFFPGMFIGAFLMLAWVICSGRHRKPNSSSRSSTGSGSSVYKPTISDPIPLGSPSGGLRTDFLRRTTGRAKSIFSTRSQVPGGGGPSTSASHWKMPTPPVPNNIPTTGTTPGAAQPVTPERRLAHELSSESIRVFSPPSGTGVMVQPVPAHIAPLRGMSAQRYNYNARNPGAADSMGSPFQSPPKGTSFSTDNAHSDAYANAQTNARGVSTYSAVSSLAEHEHEPETLTPARYEPTGWTPTVTKRVRPEGAGELESRPTTTFTEMLHEAGFPDPMNEYGTPAVPKIPDTYGNGSGSRGRKW</sequence>
<feature type="region of interest" description="Disordered" evidence="1">
    <location>
        <begin position="275"/>
        <end position="296"/>
    </location>
</feature>
<evidence type="ECO:0000313" key="4">
    <source>
        <dbReference type="EMBL" id="KIW50921.1"/>
    </source>
</evidence>
<feature type="compositionally biased region" description="Low complexity" evidence="1">
    <location>
        <begin position="230"/>
        <end position="241"/>
    </location>
</feature>
<protein>
    <recommendedName>
        <fullName evidence="6">Mid2 domain-containing protein</fullName>
    </recommendedName>
</protein>
<feature type="chain" id="PRO_5012791288" description="Mid2 domain-containing protein" evidence="3">
    <location>
        <begin position="16"/>
        <end position="503"/>
    </location>
</feature>
<accession>A0A0D2BFF7</accession>
<evidence type="ECO:0008006" key="6">
    <source>
        <dbReference type="Google" id="ProtNLM"/>
    </source>
</evidence>